<dbReference type="GO" id="GO:0006109">
    <property type="term" value="P:regulation of carbohydrate metabolic process"/>
    <property type="evidence" value="ECO:0007669"/>
    <property type="project" value="InterPro"/>
</dbReference>
<evidence type="ECO:0008006" key="4">
    <source>
        <dbReference type="Google" id="ProtNLM"/>
    </source>
</evidence>
<dbReference type="Gene3D" id="2.60.40.4380">
    <property type="entry name" value="Translational regulator CsrA"/>
    <property type="match status" value="1"/>
</dbReference>
<dbReference type="InterPro" id="IPR036107">
    <property type="entry name" value="CsrA_sf"/>
</dbReference>
<evidence type="ECO:0000313" key="3">
    <source>
        <dbReference type="Proteomes" id="UP000293172"/>
    </source>
</evidence>
<dbReference type="GO" id="GO:0006402">
    <property type="term" value="P:mRNA catabolic process"/>
    <property type="evidence" value="ECO:0007669"/>
    <property type="project" value="InterPro"/>
</dbReference>
<dbReference type="InterPro" id="IPR003751">
    <property type="entry name" value="CsrA"/>
</dbReference>
<dbReference type="RefSeq" id="WP_131199389.1">
    <property type="nucleotide sequence ID" value="NZ_QJUL01000066.1"/>
</dbReference>
<accession>A0A4Q9QSY8</accession>
<dbReference type="OrthoDB" id="9809061at2"/>
<evidence type="ECO:0000313" key="2">
    <source>
        <dbReference type="EMBL" id="TBU84481.1"/>
    </source>
</evidence>
<dbReference type="GO" id="GO:0003723">
    <property type="term" value="F:RNA binding"/>
    <property type="evidence" value="ECO:0007669"/>
    <property type="project" value="InterPro"/>
</dbReference>
<dbReference type="Proteomes" id="UP000293172">
    <property type="component" value="Unassembled WGS sequence"/>
</dbReference>
<keyword evidence="1" id="KW-0010">Activator</keyword>
<dbReference type="EMBL" id="QJUL01000066">
    <property type="protein sequence ID" value="TBU84481.1"/>
    <property type="molecule type" value="Genomic_DNA"/>
</dbReference>
<dbReference type="AlphaFoldDB" id="A0A4Q9QSY8"/>
<protein>
    <recommendedName>
        <fullName evidence="4">Carbon storage regulator</fullName>
    </recommendedName>
</protein>
<evidence type="ECO:0000256" key="1">
    <source>
        <dbReference type="ARBA" id="ARBA00023159"/>
    </source>
</evidence>
<reference evidence="2 3" key="1">
    <citation type="submission" date="2018-06" db="EMBL/GenBank/DDBJ databases">
        <title>Three novel Pseudomonas species isolated from symptomatic oak.</title>
        <authorList>
            <person name="Bueno-Gonzalez V."/>
            <person name="Brady C."/>
        </authorList>
    </citation>
    <scope>NUCLEOTIDE SEQUENCE [LARGE SCALE GENOMIC DNA]</scope>
    <source>
        <strain evidence="2 3">P6B</strain>
    </source>
</reference>
<dbReference type="Pfam" id="PF02599">
    <property type="entry name" value="CsrA"/>
    <property type="match status" value="1"/>
</dbReference>
<organism evidence="2 3">
    <name type="scientific">Phytopseudomonas dryadis</name>
    <dbReference type="NCBI Taxonomy" id="2487520"/>
    <lineage>
        <taxon>Bacteria</taxon>
        <taxon>Pseudomonadati</taxon>
        <taxon>Pseudomonadota</taxon>
        <taxon>Gammaproteobacteria</taxon>
        <taxon>Pseudomonadales</taxon>
        <taxon>Pseudomonadaceae</taxon>
        <taxon>Phytopseudomonas</taxon>
    </lineage>
</organism>
<name>A0A4Q9QSY8_9GAMM</name>
<comment type="caution">
    <text evidence="2">The sequence shown here is derived from an EMBL/GenBank/DDBJ whole genome shotgun (WGS) entry which is preliminary data.</text>
</comment>
<proteinExistence type="predicted"/>
<dbReference type="SUPFAM" id="SSF117130">
    <property type="entry name" value="CsrA-like"/>
    <property type="match status" value="1"/>
</dbReference>
<sequence>MLFLTRRRGESLGIGPDIEVAVLRIDAHQNRLGVQAPRRSISTGAKLVSAPRKNALSIRRGLALPNR</sequence>
<gene>
    <name evidence="2" type="ORF">DNK44_25085</name>
</gene>